<accession>J9D1N9</accession>
<dbReference type="EMBL" id="AFBI03000005">
    <property type="protein sequence ID" value="EJW01494.1"/>
    <property type="molecule type" value="Genomic_DNA"/>
</dbReference>
<name>J9D1N9_EDHAE</name>
<comment type="caution">
    <text evidence="1">The sequence shown here is derived from an EMBL/GenBank/DDBJ whole genome shotgun (WGS) entry which is preliminary data.</text>
</comment>
<dbReference type="HOGENOM" id="CLU_2306073_0_0_1"/>
<sequence length="100" mass="12081">MIKRTKSNKFPFNFFLFTTLLCIKKIAAFIINYKTLINFIFMSYNYQKAIYVYIFLINQYKISIETWKTYVNISTFTKNFYNTCPGKLNNNIFKIKFNNS</sequence>
<protein>
    <submittedName>
        <fullName evidence="1">Uncharacterized protein</fullName>
    </submittedName>
</protein>
<gene>
    <name evidence="1" type="ORF">EDEG_00439</name>
</gene>
<reference evidence="2" key="2">
    <citation type="submission" date="2015-07" db="EMBL/GenBank/DDBJ databases">
        <title>Contrasting host-pathogen interactions and genome evolution in two generalist and specialist microsporidian pathogens of mosquitoes.</title>
        <authorList>
            <consortium name="The Broad Institute Genomics Platform"/>
            <consortium name="The Broad Institute Genome Sequencing Center for Infectious Disease"/>
            <person name="Cuomo C.A."/>
            <person name="Sanscrainte N.D."/>
            <person name="Goldberg J.M."/>
            <person name="Heiman D."/>
            <person name="Young S."/>
            <person name="Zeng Q."/>
            <person name="Becnel J.J."/>
            <person name="Birren B.W."/>
        </authorList>
    </citation>
    <scope>NUCLEOTIDE SEQUENCE [LARGE SCALE GENOMIC DNA]</scope>
    <source>
        <strain evidence="2">USNM 41457</strain>
    </source>
</reference>
<dbReference type="Proteomes" id="UP000003163">
    <property type="component" value="Unassembled WGS sequence"/>
</dbReference>
<keyword evidence="2" id="KW-1185">Reference proteome</keyword>
<reference evidence="1 2" key="1">
    <citation type="submission" date="2011-08" db="EMBL/GenBank/DDBJ databases">
        <authorList>
            <person name="Liu Z.J."/>
            <person name="Shi F.L."/>
            <person name="Lu J.Q."/>
            <person name="Li M."/>
            <person name="Wang Z.L."/>
        </authorList>
    </citation>
    <scope>NUCLEOTIDE SEQUENCE [LARGE SCALE GENOMIC DNA]</scope>
    <source>
        <strain evidence="1 2">USNM 41457</strain>
    </source>
</reference>
<evidence type="ECO:0000313" key="1">
    <source>
        <dbReference type="EMBL" id="EJW01494.1"/>
    </source>
</evidence>
<organism evidence="1 2">
    <name type="scientific">Edhazardia aedis (strain USNM 41457)</name>
    <name type="common">Microsporidian parasite</name>
    <dbReference type="NCBI Taxonomy" id="1003232"/>
    <lineage>
        <taxon>Eukaryota</taxon>
        <taxon>Fungi</taxon>
        <taxon>Fungi incertae sedis</taxon>
        <taxon>Microsporidia</taxon>
        <taxon>Edhazardia</taxon>
    </lineage>
</organism>
<proteinExistence type="predicted"/>
<dbReference type="AlphaFoldDB" id="J9D1N9"/>
<dbReference type="InParanoid" id="J9D1N9"/>
<evidence type="ECO:0000313" key="2">
    <source>
        <dbReference type="Proteomes" id="UP000003163"/>
    </source>
</evidence>
<dbReference type="VEuPathDB" id="MicrosporidiaDB:EDEG_00439"/>